<organism evidence="5 6">
    <name type="scientific">Flavihumibacter petaseus NBRC 106054</name>
    <dbReference type="NCBI Taxonomy" id="1220578"/>
    <lineage>
        <taxon>Bacteria</taxon>
        <taxon>Pseudomonadati</taxon>
        <taxon>Bacteroidota</taxon>
        <taxon>Chitinophagia</taxon>
        <taxon>Chitinophagales</taxon>
        <taxon>Chitinophagaceae</taxon>
        <taxon>Flavihumibacter</taxon>
    </lineage>
</organism>
<accession>A0A0E9N442</accession>
<dbReference type="InterPro" id="IPR036390">
    <property type="entry name" value="WH_DNA-bd_sf"/>
</dbReference>
<dbReference type="EMBL" id="BBWV01000003">
    <property type="protein sequence ID" value="GAO44594.1"/>
    <property type="molecule type" value="Genomic_DNA"/>
</dbReference>
<dbReference type="SUPFAM" id="SSF46785">
    <property type="entry name" value="Winged helix' DNA-binding domain"/>
    <property type="match status" value="1"/>
</dbReference>
<dbReference type="AlphaFoldDB" id="A0A0E9N442"/>
<dbReference type="Pfam" id="PF03965">
    <property type="entry name" value="Penicillinase_R"/>
    <property type="match status" value="1"/>
</dbReference>
<dbReference type="RefSeq" id="WP_046370496.1">
    <property type="nucleotide sequence ID" value="NZ_BBWV01000003.1"/>
</dbReference>
<keyword evidence="3" id="KW-0238">DNA-binding</keyword>
<dbReference type="Gene3D" id="1.10.10.10">
    <property type="entry name" value="Winged helix-like DNA-binding domain superfamily/Winged helix DNA-binding domain"/>
    <property type="match status" value="1"/>
</dbReference>
<evidence type="ECO:0000256" key="1">
    <source>
        <dbReference type="ARBA" id="ARBA00011046"/>
    </source>
</evidence>
<proteinExistence type="inferred from homology"/>
<evidence type="ECO:0000313" key="5">
    <source>
        <dbReference type="EMBL" id="GAO44594.1"/>
    </source>
</evidence>
<dbReference type="InterPro" id="IPR036388">
    <property type="entry name" value="WH-like_DNA-bd_sf"/>
</dbReference>
<name>A0A0E9N442_9BACT</name>
<sequence length="122" mass="14060">MEMKLTRSEEEIMQVLWELEQGFLKDIIDRMPSPKPHSNTVATLLKILVEKGFVRYSVHGRNNLYEPVITKTAYGRKSVQQVLKGYFDGSAANLVSQFLREDKLSIEEMETLLKTIKSAKKK</sequence>
<reference evidence="5 6" key="1">
    <citation type="submission" date="2015-04" db="EMBL/GenBank/DDBJ databases">
        <title>Whole genome shotgun sequence of Flavihumibacter petaseus NBRC 106054.</title>
        <authorList>
            <person name="Miyazawa S."/>
            <person name="Hosoyama A."/>
            <person name="Hashimoto M."/>
            <person name="Noguchi M."/>
            <person name="Tsuchikane K."/>
            <person name="Ohji S."/>
            <person name="Yamazoe A."/>
            <person name="Ichikawa N."/>
            <person name="Kimura A."/>
            <person name="Fujita N."/>
        </authorList>
    </citation>
    <scope>NUCLEOTIDE SEQUENCE [LARGE SCALE GENOMIC DNA]</scope>
    <source>
        <strain evidence="5 6">NBRC 106054</strain>
    </source>
</reference>
<dbReference type="InterPro" id="IPR005650">
    <property type="entry name" value="BlaI_family"/>
</dbReference>
<keyword evidence="2" id="KW-0805">Transcription regulation</keyword>
<evidence type="ECO:0000256" key="3">
    <source>
        <dbReference type="ARBA" id="ARBA00023125"/>
    </source>
</evidence>
<protein>
    <submittedName>
        <fullName evidence="5">Putative BlaI family transcriptional regulator</fullName>
    </submittedName>
</protein>
<evidence type="ECO:0000313" key="6">
    <source>
        <dbReference type="Proteomes" id="UP000033121"/>
    </source>
</evidence>
<gene>
    <name evidence="5" type="ORF">FPE01S_03_06320</name>
</gene>
<dbReference type="Proteomes" id="UP000033121">
    <property type="component" value="Unassembled WGS sequence"/>
</dbReference>
<keyword evidence="4" id="KW-0804">Transcription</keyword>
<dbReference type="GO" id="GO:0045892">
    <property type="term" value="P:negative regulation of DNA-templated transcription"/>
    <property type="evidence" value="ECO:0007669"/>
    <property type="project" value="InterPro"/>
</dbReference>
<dbReference type="STRING" id="1220578.FPE01S_03_06320"/>
<dbReference type="GO" id="GO:0003677">
    <property type="term" value="F:DNA binding"/>
    <property type="evidence" value="ECO:0007669"/>
    <property type="project" value="UniProtKB-KW"/>
</dbReference>
<dbReference type="PIRSF" id="PIRSF019455">
    <property type="entry name" value="CopR_AtkY"/>
    <property type="match status" value="1"/>
</dbReference>
<dbReference type="OrthoDB" id="1098508at2"/>
<comment type="similarity">
    <text evidence="1">Belongs to the BlaI transcriptional regulatory family.</text>
</comment>
<evidence type="ECO:0000256" key="4">
    <source>
        <dbReference type="ARBA" id="ARBA00023163"/>
    </source>
</evidence>
<keyword evidence="6" id="KW-1185">Reference proteome</keyword>
<comment type="caution">
    <text evidence="5">The sequence shown here is derived from an EMBL/GenBank/DDBJ whole genome shotgun (WGS) entry which is preliminary data.</text>
</comment>
<evidence type="ECO:0000256" key="2">
    <source>
        <dbReference type="ARBA" id="ARBA00023015"/>
    </source>
</evidence>
<dbReference type="Gene3D" id="1.10.4040.10">
    <property type="entry name" value="Penicillinase repressor domain"/>
    <property type="match status" value="1"/>
</dbReference>